<protein>
    <submittedName>
        <fullName evidence="10">ABC transporter permease</fullName>
    </submittedName>
</protein>
<keyword evidence="3" id="KW-0813">Transport</keyword>
<keyword evidence="5 8" id="KW-0812">Transmembrane</keyword>
<feature type="transmembrane region" description="Helical" evidence="8">
    <location>
        <begin position="337"/>
        <end position="361"/>
    </location>
</feature>
<keyword evidence="6 8" id="KW-1133">Transmembrane helix</keyword>
<feature type="transmembrane region" description="Helical" evidence="8">
    <location>
        <begin position="18"/>
        <end position="38"/>
    </location>
</feature>
<evidence type="ECO:0000313" key="11">
    <source>
        <dbReference type="Proteomes" id="UP001235343"/>
    </source>
</evidence>
<comment type="subcellular location">
    <subcellularLocation>
        <location evidence="1">Cell membrane</location>
        <topology evidence="1">Multi-pass membrane protein</topology>
    </subcellularLocation>
</comment>
<evidence type="ECO:0000256" key="6">
    <source>
        <dbReference type="ARBA" id="ARBA00022989"/>
    </source>
</evidence>
<evidence type="ECO:0000256" key="8">
    <source>
        <dbReference type="SAM" id="Phobius"/>
    </source>
</evidence>
<reference evidence="10 11" key="1">
    <citation type="submission" date="2023-06" db="EMBL/GenBank/DDBJ databases">
        <title>Aquibacillus rhizosphaerae LR5S19.</title>
        <authorList>
            <person name="Sun J.-Q."/>
        </authorList>
    </citation>
    <scope>NUCLEOTIDE SEQUENCE [LARGE SCALE GENOMIC DNA]</scope>
    <source>
        <strain evidence="10 11">LR5S19</strain>
    </source>
</reference>
<comment type="caution">
    <text evidence="10">The sequence shown here is derived from an EMBL/GenBank/DDBJ whole genome shotgun (WGS) entry which is preliminary data.</text>
</comment>
<keyword evidence="4" id="KW-1003">Cell membrane</keyword>
<feature type="domain" description="ABC transmembrane type-2" evidence="9">
    <location>
        <begin position="136"/>
        <end position="365"/>
    </location>
</feature>
<dbReference type="PANTHER" id="PTHR30294:SF29">
    <property type="entry name" value="MULTIDRUG ABC TRANSPORTER PERMEASE YBHS-RELATED"/>
    <property type="match status" value="1"/>
</dbReference>
<accession>A0ABT7LAU8</accession>
<dbReference type="InterPro" id="IPR051449">
    <property type="entry name" value="ABC-2_transporter_component"/>
</dbReference>
<evidence type="ECO:0000313" key="10">
    <source>
        <dbReference type="EMBL" id="MDL4842994.1"/>
    </source>
</evidence>
<name>A0ABT7LAU8_9BACI</name>
<evidence type="ECO:0000256" key="7">
    <source>
        <dbReference type="ARBA" id="ARBA00023136"/>
    </source>
</evidence>
<dbReference type="InterPro" id="IPR013525">
    <property type="entry name" value="ABC2_TM"/>
</dbReference>
<evidence type="ECO:0000256" key="4">
    <source>
        <dbReference type="ARBA" id="ARBA00022475"/>
    </source>
</evidence>
<dbReference type="Proteomes" id="UP001235343">
    <property type="component" value="Unassembled WGS sequence"/>
</dbReference>
<dbReference type="PROSITE" id="PS51012">
    <property type="entry name" value="ABC_TM2"/>
    <property type="match status" value="1"/>
</dbReference>
<dbReference type="InterPro" id="IPR047817">
    <property type="entry name" value="ABC2_TM_bact-type"/>
</dbReference>
<evidence type="ECO:0000256" key="2">
    <source>
        <dbReference type="ARBA" id="ARBA00007783"/>
    </source>
</evidence>
<sequence>MKSILLLQLQRLRREPGLVIWMFVMTIGFVLLLGGFGMGKTTVPVYFGETLSGSEQENLINRLNESDTYAFEITDEDTAIKKVALGEIPHAIKAMKSDYQIVIAADNPDQLLLDQYVKQIYAHELRLQAVEASADSSNVRAEIERNLDESPITLTNITAEEANRTSGYDQKNHYLFGMTLFFSIYTIIFSLGKVAEEKRTGTWNRVILSPVRKWQVYIGHLCYAFMIGFVQILAVFLCFKYVFDFYIGDDFGAIILTTACYTFAIVALGMLMLGLVKSMEQLNALVPIVSVSMAMIGGAYWPIEAVTNSVILAISKLLPITYAMDALKEVVMYNQGIVAIAESLSILLVIGVLCMGVGINLMERKA</sequence>
<feature type="transmembrane region" description="Helical" evidence="8">
    <location>
        <begin position="174"/>
        <end position="195"/>
    </location>
</feature>
<proteinExistence type="inferred from homology"/>
<feature type="transmembrane region" description="Helical" evidence="8">
    <location>
        <begin position="216"/>
        <end position="242"/>
    </location>
</feature>
<evidence type="ECO:0000259" key="9">
    <source>
        <dbReference type="PROSITE" id="PS51012"/>
    </source>
</evidence>
<keyword evidence="7 8" id="KW-0472">Membrane</keyword>
<evidence type="ECO:0000256" key="5">
    <source>
        <dbReference type="ARBA" id="ARBA00022692"/>
    </source>
</evidence>
<organism evidence="10 11">
    <name type="scientific">Aquibacillus rhizosphaerae</name>
    <dbReference type="NCBI Taxonomy" id="3051431"/>
    <lineage>
        <taxon>Bacteria</taxon>
        <taxon>Bacillati</taxon>
        <taxon>Bacillota</taxon>
        <taxon>Bacilli</taxon>
        <taxon>Bacillales</taxon>
        <taxon>Bacillaceae</taxon>
        <taxon>Aquibacillus</taxon>
    </lineage>
</organism>
<comment type="similarity">
    <text evidence="2">Belongs to the ABC-2 integral membrane protein family.</text>
</comment>
<feature type="transmembrane region" description="Helical" evidence="8">
    <location>
        <begin position="282"/>
        <end position="303"/>
    </location>
</feature>
<keyword evidence="11" id="KW-1185">Reference proteome</keyword>
<dbReference type="Pfam" id="PF12698">
    <property type="entry name" value="ABC2_membrane_3"/>
    <property type="match status" value="1"/>
</dbReference>
<feature type="transmembrane region" description="Helical" evidence="8">
    <location>
        <begin position="254"/>
        <end position="275"/>
    </location>
</feature>
<evidence type="ECO:0000256" key="3">
    <source>
        <dbReference type="ARBA" id="ARBA00022448"/>
    </source>
</evidence>
<gene>
    <name evidence="10" type="ORF">QQS35_21380</name>
</gene>
<dbReference type="EMBL" id="JASTZU010000063">
    <property type="protein sequence ID" value="MDL4842994.1"/>
    <property type="molecule type" value="Genomic_DNA"/>
</dbReference>
<dbReference type="RefSeq" id="WP_285934287.1">
    <property type="nucleotide sequence ID" value="NZ_JASTZU010000063.1"/>
</dbReference>
<dbReference type="PANTHER" id="PTHR30294">
    <property type="entry name" value="MEMBRANE COMPONENT OF ABC TRANSPORTER YHHJ-RELATED"/>
    <property type="match status" value="1"/>
</dbReference>
<evidence type="ECO:0000256" key="1">
    <source>
        <dbReference type="ARBA" id="ARBA00004651"/>
    </source>
</evidence>